<dbReference type="Gene3D" id="3.40.30.10">
    <property type="entry name" value="Glutaredoxin"/>
    <property type="match status" value="1"/>
</dbReference>
<keyword evidence="9" id="KW-1185">Reference proteome</keyword>
<dbReference type="InParanoid" id="F4RGZ1"/>
<accession>F4RGZ1</accession>
<dbReference type="GO" id="GO:0034599">
    <property type="term" value="P:cellular response to oxidative stress"/>
    <property type="evidence" value="ECO:0007669"/>
    <property type="project" value="EnsemblFungi"/>
</dbReference>
<keyword evidence="3" id="KW-0408">Iron</keyword>
<sequence>MTFFTFGKSLRPSIHSISLGLQQRYLSDSARTKIASAIAARPVVVFMKGTPSFPQCGFSRAVVQLLDLHSVSPAKLQTYNCLEDQELREGIKEFSDWPTIPQVYVDGEFMGGCDTMMEMHKSGELERLVVDKKLAEPQSSPSAA</sequence>
<dbReference type="PANTHER" id="PTHR10293:SF16">
    <property type="entry name" value="GLUTAREDOXIN-RELATED PROTEIN 5, MITOCHONDRIAL"/>
    <property type="match status" value="1"/>
</dbReference>
<keyword evidence="5" id="KW-0676">Redox-active center</keyword>
<dbReference type="Pfam" id="PF00462">
    <property type="entry name" value="Glutaredoxin"/>
    <property type="match status" value="1"/>
</dbReference>
<dbReference type="GO" id="GO:0046872">
    <property type="term" value="F:metal ion binding"/>
    <property type="evidence" value="ECO:0007669"/>
    <property type="project" value="UniProtKB-KW"/>
</dbReference>
<dbReference type="InterPro" id="IPR036249">
    <property type="entry name" value="Thioredoxin-like_sf"/>
</dbReference>
<dbReference type="AlphaFoldDB" id="F4RGZ1"/>
<dbReference type="Proteomes" id="UP000001072">
    <property type="component" value="Unassembled WGS sequence"/>
</dbReference>
<dbReference type="GO" id="GO:0015038">
    <property type="term" value="F:glutathione disulfide oxidoreductase activity"/>
    <property type="evidence" value="ECO:0007669"/>
    <property type="project" value="EnsemblFungi"/>
</dbReference>
<dbReference type="VEuPathDB" id="FungiDB:MELLADRAFT_77409"/>
<dbReference type="OrthoDB" id="415696at2759"/>
<evidence type="ECO:0000256" key="5">
    <source>
        <dbReference type="ARBA" id="ARBA00023284"/>
    </source>
</evidence>
<dbReference type="InterPro" id="IPR033658">
    <property type="entry name" value="GRX_PICOT-like"/>
</dbReference>
<feature type="domain" description="Glutaredoxin" evidence="7">
    <location>
        <begin position="43"/>
        <end position="109"/>
    </location>
</feature>
<proteinExistence type="predicted"/>
<dbReference type="EMBL" id="GL883101">
    <property type="protein sequence ID" value="EGG08213.1"/>
    <property type="molecule type" value="Genomic_DNA"/>
</dbReference>
<dbReference type="GO" id="GO:0006970">
    <property type="term" value="P:response to osmotic stress"/>
    <property type="evidence" value="ECO:0007669"/>
    <property type="project" value="EnsemblFungi"/>
</dbReference>
<keyword evidence="1" id="KW-0001">2Fe-2S</keyword>
<dbReference type="SUPFAM" id="SSF52833">
    <property type="entry name" value="Thioredoxin-like"/>
    <property type="match status" value="1"/>
</dbReference>
<dbReference type="GeneID" id="18932942"/>
<dbReference type="STRING" id="747676.F4RGZ1"/>
<dbReference type="GO" id="GO:1990229">
    <property type="term" value="C:iron-sulfur cluster assembly complex"/>
    <property type="evidence" value="ECO:0007669"/>
    <property type="project" value="EnsemblFungi"/>
</dbReference>
<protein>
    <recommendedName>
        <fullName evidence="6">Monothiol glutaredoxin-5, mitochondrial</fullName>
    </recommendedName>
</protein>
<gene>
    <name evidence="8" type="ORF">MELLADRAFT_77409</name>
</gene>
<evidence type="ECO:0000256" key="1">
    <source>
        <dbReference type="ARBA" id="ARBA00022714"/>
    </source>
</evidence>
<dbReference type="PANTHER" id="PTHR10293">
    <property type="entry name" value="GLUTAREDOXIN FAMILY MEMBER"/>
    <property type="match status" value="1"/>
</dbReference>
<dbReference type="GO" id="GO:0044571">
    <property type="term" value="P:[2Fe-2S] cluster assembly"/>
    <property type="evidence" value="ECO:0007669"/>
    <property type="project" value="EnsemblFungi"/>
</dbReference>
<evidence type="ECO:0000256" key="2">
    <source>
        <dbReference type="ARBA" id="ARBA00022723"/>
    </source>
</evidence>
<dbReference type="PROSITE" id="PS51354">
    <property type="entry name" value="GLUTAREDOXIN_2"/>
    <property type="match status" value="1"/>
</dbReference>
<keyword evidence="4" id="KW-0411">Iron-sulfur</keyword>
<dbReference type="FunCoup" id="F4RGZ1">
    <property type="interactions" value="283"/>
</dbReference>
<dbReference type="GO" id="GO:0051537">
    <property type="term" value="F:2 iron, 2 sulfur cluster binding"/>
    <property type="evidence" value="ECO:0007669"/>
    <property type="project" value="UniProtKB-KW"/>
</dbReference>
<organism evidence="9">
    <name type="scientific">Melampsora larici-populina (strain 98AG31 / pathotype 3-4-7)</name>
    <name type="common">Poplar leaf rust fungus</name>
    <dbReference type="NCBI Taxonomy" id="747676"/>
    <lineage>
        <taxon>Eukaryota</taxon>
        <taxon>Fungi</taxon>
        <taxon>Dikarya</taxon>
        <taxon>Basidiomycota</taxon>
        <taxon>Pucciniomycotina</taxon>
        <taxon>Pucciniomycetes</taxon>
        <taxon>Pucciniales</taxon>
        <taxon>Melampsoraceae</taxon>
        <taxon>Melampsora</taxon>
    </lineage>
</organism>
<evidence type="ECO:0000256" key="6">
    <source>
        <dbReference type="ARBA" id="ARBA00067618"/>
    </source>
</evidence>
<evidence type="ECO:0000256" key="4">
    <source>
        <dbReference type="ARBA" id="ARBA00023014"/>
    </source>
</evidence>
<dbReference type="eggNOG" id="KOG0911">
    <property type="taxonomic scope" value="Eukaryota"/>
</dbReference>
<name>F4RGZ1_MELLP</name>
<dbReference type="InterPro" id="IPR004480">
    <property type="entry name" value="Monothiol_GRX-rel"/>
</dbReference>
<keyword evidence="2" id="KW-0479">Metal-binding</keyword>
<dbReference type="NCBIfam" id="TIGR00365">
    <property type="entry name" value="Grx4 family monothiol glutaredoxin"/>
    <property type="match status" value="1"/>
</dbReference>
<dbReference type="CDD" id="cd03028">
    <property type="entry name" value="GRX_PICOT_like"/>
    <property type="match status" value="1"/>
</dbReference>
<evidence type="ECO:0000259" key="7">
    <source>
        <dbReference type="Pfam" id="PF00462"/>
    </source>
</evidence>
<dbReference type="InterPro" id="IPR002109">
    <property type="entry name" value="Glutaredoxin"/>
</dbReference>
<dbReference type="FunFam" id="3.40.30.10:FF:000005">
    <property type="entry name" value="Glutaredoxin 5"/>
    <property type="match status" value="1"/>
</dbReference>
<evidence type="ECO:0000313" key="9">
    <source>
        <dbReference type="Proteomes" id="UP000001072"/>
    </source>
</evidence>
<evidence type="ECO:0000256" key="3">
    <source>
        <dbReference type="ARBA" id="ARBA00023004"/>
    </source>
</evidence>
<reference evidence="9" key="1">
    <citation type="journal article" date="2011" name="Proc. Natl. Acad. Sci. U.S.A.">
        <title>Obligate biotrophy features unraveled by the genomic analysis of rust fungi.</title>
        <authorList>
            <person name="Duplessis S."/>
            <person name="Cuomo C.A."/>
            <person name="Lin Y.-C."/>
            <person name="Aerts A."/>
            <person name="Tisserant E."/>
            <person name="Veneault-Fourrey C."/>
            <person name="Joly D.L."/>
            <person name="Hacquard S."/>
            <person name="Amselem J."/>
            <person name="Cantarel B.L."/>
            <person name="Chiu R."/>
            <person name="Coutinho P.M."/>
            <person name="Feau N."/>
            <person name="Field M."/>
            <person name="Frey P."/>
            <person name="Gelhaye E."/>
            <person name="Goldberg J."/>
            <person name="Grabherr M.G."/>
            <person name="Kodira C.D."/>
            <person name="Kohler A."/>
            <person name="Kuees U."/>
            <person name="Lindquist E.A."/>
            <person name="Lucas S.M."/>
            <person name="Mago R."/>
            <person name="Mauceli E."/>
            <person name="Morin E."/>
            <person name="Murat C."/>
            <person name="Pangilinan J.L."/>
            <person name="Park R."/>
            <person name="Pearson M."/>
            <person name="Quesneville H."/>
            <person name="Rouhier N."/>
            <person name="Sakthikumar S."/>
            <person name="Salamov A.A."/>
            <person name="Schmutz J."/>
            <person name="Selles B."/>
            <person name="Shapiro H."/>
            <person name="Tanguay P."/>
            <person name="Tuskan G.A."/>
            <person name="Henrissat B."/>
            <person name="Van de Peer Y."/>
            <person name="Rouze P."/>
            <person name="Ellis J.G."/>
            <person name="Dodds P.N."/>
            <person name="Schein J.E."/>
            <person name="Zhong S."/>
            <person name="Hamelin R.C."/>
            <person name="Grigoriev I.V."/>
            <person name="Szabo L.J."/>
            <person name="Martin F."/>
        </authorList>
    </citation>
    <scope>NUCLEOTIDE SEQUENCE [LARGE SCALE GENOMIC DNA]</scope>
    <source>
        <strain evidence="9">98AG31 / pathotype 3-4-7</strain>
    </source>
</reference>
<evidence type="ECO:0000313" key="8">
    <source>
        <dbReference type="EMBL" id="EGG08213.1"/>
    </source>
</evidence>
<dbReference type="KEGG" id="mlr:MELLADRAFT_77409"/>
<dbReference type="RefSeq" id="XP_007408411.1">
    <property type="nucleotide sequence ID" value="XM_007408349.1"/>
</dbReference>
<dbReference type="GO" id="GO:0044572">
    <property type="term" value="P:[4Fe-4S] cluster assembly"/>
    <property type="evidence" value="ECO:0007669"/>
    <property type="project" value="EnsemblFungi"/>
</dbReference>
<dbReference type="HOGENOM" id="CLU_026126_2_0_1"/>
<dbReference type="GO" id="GO:0005759">
    <property type="term" value="C:mitochondrial matrix"/>
    <property type="evidence" value="ECO:0007669"/>
    <property type="project" value="EnsemblFungi"/>
</dbReference>